<dbReference type="WBParaSite" id="ACRNAN_scaffold3287.g15222.t1">
    <property type="protein sequence ID" value="ACRNAN_scaffold3287.g15222.t1"/>
    <property type="gene ID" value="ACRNAN_scaffold3287.g15222"/>
</dbReference>
<sequence>MRRFVIIIFLFEFVLSANYNVYVNTSSPVRTVTDKFLSVTLDTGSSKTNFSGLNFSFTTPLAKALSPAYLRFGGSDADNLIFQENLTLSNEFEFYG</sequence>
<dbReference type="Proteomes" id="UP000887540">
    <property type="component" value="Unplaced"/>
</dbReference>
<evidence type="ECO:0000256" key="1">
    <source>
        <dbReference type="SAM" id="SignalP"/>
    </source>
</evidence>
<feature type="chain" id="PRO_5037157018" evidence="1">
    <location>
        <begin position="17"/>
        <end position="96"/>
    </location>
</feature>
<evidence type="ECO:0000313" key="3">
    <source>
        <dbReference type="WBParaSite" id="ACRNAN_scaffold3287.g15222.t1"/>
    </source>
</evidence>
<dbReference type="AlphaFoldDB" id="A0A914DQ91"/>
<keyword evidence="2" id="KW-1185">Reference proteome</keyword>
<reference evidence="3" key="1">
    <citation type="submission" date="2022-11" db="UniProtKB">
        <authorList>
            <consortium name="WormBaseParasite"/>
        </authorList>
    </citation>
    <scope>IDENTIFICATION</scope>
</reference>
<protein>
    <submittedName>
        <fullName evidence="3">Peptidase A1 domain-containing protein</fullName>
    </submittedName>
</protein>
<name>A0A914DQ91_9BILA</name>
<keyword evidence="1" id="KW-0732">Signal</keyword>
<feature type="signal peptide" evidence="1">
    <location>
        <begin position="1"/>
        <end position="16"/>
    </location>
</feature>
<accession>A0A914DQ91</accession>
<organism evidence="2 3">
    <name type="scientific">Acrobeloides nanus</name>
    <dbReference type="NCBI Taxonomy" id="290746"/>
    <lineage>
        <taxon>Eukaryota</taxon>
        <taxon>Metazoa</taxon>
        <taxon>Ecdysozoa</taxon>
        <taxon>Nematoda</taxon>
        <taxon>Chromadorea</taxon>
        <taxon>Rhabditida</taxon>
        <taxon>Tylenchina</taxon>
        <taxon>Cephalobomorpha</taxon>
        <taxon>Cephaloboidea</taxon>
        <taxon>Cephalobidae</taxon>
        <taxon>Acrobeloides</taxon>
    </lineage>
</organism>
<proteinExistence type="predicted"/>
<evidence type="ECO:0000313" key="2">
    <source>
        <dbReference type="Proteomes" id="UP000887540"/>
    </source>
</evidence>